<evidence type="ECO:0000256" key="8">
    <source>
        <dbReference type="ARBA" id="ARBA00022917"/>
    </source>
</evidence>
<evidence type="ECO:0000256" key="11">
    <source>
        <dbReference type="ARBA" id="ARBA00047844"/>
    </source>
</evidence>
<dbReference type="EC" id="6.1.1.22" evidence="3"/>
<reference evidence="14 15" key="1">
    <citation type="submission" date="2019-03" db="EMBL/GenBank/DDBJ databases">
        <title>Sequencing 23 genomes of Wallemia ichthyophaga.</title>
        <authorList>
            <person name="Gostincar C."/>
        </authorList>
    </citation>
    <scope>NUCLEOTIDE SEQUENCE [LARGE SCALE GENOMIC DNA]</scope>
    <source>
        <strain evidence="14 15">EXF-5753</strain>
    </source>
</reference>
<dbReference type="Pfam" id="PF00152">
    <property type="entry name" value="tRNA-synt_2"/>
    <property type="match status" value="1"/>
</dbReference>
<dbReference type="EMBL" id="SPNW01000024">
    <property type="protein sequence ID" value="TIA89790.1"/>
    <property type="molecule type" value="Genomic_DNA"/>
</dbReference>
<evidence type="ECO:0000256" key="12">
    <source>
        <dbReference type="SAM" id="MobiDB-lite"/>
    </source>
</evidence>
<dbReference type="AlphaFoldDB" id="A0A4T0FNL9"/>
<evidence type="ECO:0000313" key="14">
    <source>
        <dbReference type="EMBL" id="TIA89790.1"/>
    </source>
</evidence>
<sequence>MASKWASSISVIGPVFVDELATVEQPSGTPVQPFKSVVEILTQTPDAAIYTLKKPEEGEPTLKPLAQRTDADYAPISGAALKKAKKTVEVNAKNAAKKAQNKERLDKEEADRAEREQKRIEEAKKVVLTLDDSLPKPTKAKVYQLESKRDQRIKISGWVHRLRAQKGMTFIILRDGTGYLQVVLTGKCTETYDALTLSIESSIEVVGTLKAVKEGQSAPGNHELVADFWKVHGKAPSGDEAFTNKVNKDSDPSIQADLRHLMLRGETASNVMKARSAVLNAFRDVFKQMHVLEVTPPCMVQTQVEGGATLFKFDYYGTPAFLTQSSQLYLETCLASLGDVFCVQESFRAEKSLTRRHLSEYTHLEAELAFIDFSDLLDHIEEAICGVIDIVLADPATSAIIKELNPGFQKPSRPFMRLDYKDAIKWLRDHDIQKQDEDANGDKIFRPDGSPQMSDHEIGDDIAEAAERRMVDTLNVPVFLTGFPKDIKAFYMKKVPGDENFTEAVDLLMPNVGEIVGGSMRISDYDELMAAYKHEGIDPAPYYWYTDQRRFGTPNSGGYGLGCERLLAWMLNRFTVRDCSLYPRYTGRCTP</sequence>
<evidence type="ECO:0000256" key="6">
    <source>
        <dbReference type="ARBA" id="ARBA00022741"/>
    </source>
</evidence>
<dbReference type="GO" id="GO:0006421">
    <property type="term" value="P:asparaginyl-tRNA aminoacylation"/>
    <property type="evidence" value="ECO:0007669"/>
    <property type="project" value="InterPro"/>
</dbReference>
<dbReference type="PANTHER" id="PTHR22594">
    <property type="entry name" value="ASPARTYL/LYSYL-TRNA SYNTHETASE"/>
    <property type="match status" value="1"/>
</dbReference>
<protein>
    <recommendedName>
        <fullName evidence="3">asparagine--tRNA ligase</fullName>
        <ecNumber evidence="3">6.1.1.22</ecNumber>
    </recommendedName>
    <alternativeName>
        <fullName evidence="10">Asparaginyl-tRNA synthetase</fullName>
    </alternativeName>
</protein>
<keyword evidence="9" id="KW-0030">Aminoacyl-tRNA synthetase</keyword>
<name>A0A4T0FNL9_9BASI</name>
<evidence type="ECO:0000256" key="10">
    <source>
        <dbReference type="ARBA" id="ARBA00029886"/>
    </source>
</evidence>
<comment type="similarity">
    <text evidence="2">Belongs to the class-II aminoacyl-tRNA synthetase family.</text>
</comment>
<evidence type="ECO:0000256" key="5">
    <source>
        <dbReference type="ARBA" id="ARBA00022598"/>
    </source>
</evidence>
<dbReference type="InterPro" id="IPR048952">
    <property type="entry name" value="AsnRS_N"/>
</dbReference>
<dbReference type="SUPFAM" id="SSF55681">
    <property type="entry name" value="Class II aaRS and biotin synthetases"/>
    <property type="match status" value="1"/>
</dbReference>
<dbReference type="OrthoDB" id="1931232at2759"/>
<evidence type="ECO:0000256" key="7">
    <source>
        <dbReference type="ARBA" id="ARBA00022840"/>
    </source>
</evidence>
<dbReference type="GO" id="GO:0005524">
    <property type="term" value="F:ATP binding"/>
    <property type="evidence" value="ECO:0007669"/>
    <property type="project" value="UniProtKB-KW"/>
</dbReference>
<organism evidence="14 15">
    <name type="scientific">Wallemia hederae</name>
    <dbReference type="NCBI Taxonomy" id="1540922"/>
    <lineage>
        <taxon>Eukaryota</taxon>
        <taxon>Fungi</taxon>
        <taxon>Dikarya</taxon>
        <taxon>Basidiomycota</taxon>
        <taxon>Wallemiomycotina</taxon>
        <taxon>Wallemiomycetes</taxon>
        <taxon>Wallemiales</taxon>
        <taxon>Wallemiaceae</taxon>
        <taxon>Wallemia</taxon>
    </lineage>
</organism>
<dbReference type="InterPro" id="IPR045864">
    <property type="entry name" value="aa-tRNA-synth_II/BPL/LPL"/>
</dbReference>
<evidence type="ECO:0000256" key="2">
    <source>
        <dbReference type="ARBA" id="ARBA00008226"/>
    </source>
</evidence>
<comment type="subcellular location">
    <subcellularLocation>
        <location evidence="1">Cytoplasm</location>
    </subcellularLocation>
</comment>
<evidence type="ECO:0000256" key="9">
    <source>
        <dbReference type="ARBA" id="ARBA00023146"/>
    </source>
</evidence>
<feature type="domain" description="Aminoacyl-transfer RNA synthetases class-II family profile" evidence="13">
    <location>
        <begin position="275"/>
        <end position="583"/>
    </location>
</feature>
<dbReference type="InterPro" id="IPR002312">
    <property type="entry name" value="Asp/Asn-tRNA-synth_IIb"/>
</dbReference>
<dbReference type="CDD" id="cd00776">
    <property type="entry name" value="AsxRS_core"/>
    <property type="match status" value="1"/>
</dbReference>
<dbReference type="PROSITE" id="PS50862">
    <property type="entry name" value="AA_TRNA_LIGASE_II"/>
    <property type="match status" value="1"/>
</dbReference>
<dbReference type="InterPro" id="IPR012340">
    <property type="entry name" value="NA-bd_OB-fold"/>
</dbReference>
<dbReference type="Proteomes" id="UP000310189">
    <property type="component" value="Unassembled WGS sequence"/>
</dbReference>
<comment type="caution">
    <text evidence="14">The sequence shown here is derived from an EMBL/GenBank/DDBJ whole genome shotgun (WGS) entry which is preliminary data.</text>
</comment>
<comment type="catalytic activity">
    <reaction evidence="11">
        <text>tRNA(Asn) + L-asparagine + ATP = L-asparaginyl-tRNA(Asn) + AMP + diphosphate + H(+)</text>
        <dbReference type="Rhea" id="RHEA:11180"/>
        <dbReference type="Rhea" id="RHEA-COMP:9659"/>
        <dbReference type="Rhea" id="RHEA-COMP:9674"/>
        <dbReference type="ChEBI" id="CHEBI:15378"/>
        <dbReference type="ChEBI" id="CHEBI:30616"/>
        <dbReference type="ChEBI" id="CHEBI:33019"/>
        <dbReference type="ChEBI" id="CHEBI:58048"/>
        <dbReference type="ChEBI" id="CHEBI:78442"/>
        <dbReference type="ChEBI" id="CHEBI:78515"/>
        <dbReference type="ChEBI" id="CHEBI:456215"/>
        <dbReference type="EC" id="6.1.1.22"/>
    </reaction>
</comment>
<dbReference type="Gene3D" id="3.30.930.10">
    <property type="entry name" value="Bira Bifunctional Protein, Domain 2"/>
    <property type="match status" value="1"/>
</dbReference>
<keyword evidence="4" id="KW-0963">Cytoplasm</keyword>
<dbReference type="InterPro" id="IPR004522">
    <property type="entry name" value="Asn-tRNA-ligase"/>
</dbReference>
<keyword evidence="5" id="KW-0436">Ligase</keyword>
<feature type="compositionally biased region" description="Basic and acidic residues" evidence="12">
    <location>
        <begin position="100"/>
        <end position="117"/>
    </location>
</feature>
<dbReference type="PRINTS" id="PR01042">
    <property type="entry name" value="TRNASYNTHASP"/>
</dbReference>
<evidence type="ECO:0000256" key="4">
    <source>
        <dbReference type="ARBA" id="ARBA00022490"/>
    </source>
</evidence>
<dbReference type="Pfam" id="PF01336">
    <property type="entry name" value="tRNA_anti-codon"/>
    <property type="match status" value="1"/>
</dbReference>
<dbReference type="PANTHER" id="PTHR22594:SF16">
    <property type="entry name" value="ASPARAGINE--TRNA LIGASE, CYTOPLASMIC"/>
    <property type="match status" value="1"/>
</dbReference>
<keyword evidence="8" id="KW-0648">Protein biosynthesis</keyword>
<keyword evidence="15" id="KW-1185">Reference proteome</keyword>
<dbReference type="CDD" id="cd04323">
    <property type="entry name" value="AsnRS_cyto_like_N"/>
    <property type="match status" value="1"/>
</dbReference>
<evidence type="ECO:0000259" key="13">
    <source>
        <dbReference type="PROSITE" id="PS50862"/>
    </source>
</evidence>
<dbReference type="NCBIfam" id="TIGR00457">
    <property type="entry name" value="asnS"/>
    <property type="match status" value="1"/>
</dbReference>
<dbReference type="Gene3D" id="2.40.50.140">
    <property type="entry name" value="Nucleic acid-binding proteins"/>
    <property type="match status" value="1"/>
</dbReference>
<dbReference type="InterPro" id="IPR004365">
    <property type="entry name" value="NA-bd_OB_tRNA"/>
</dbReference>
<gene>
    <name evidence="14" type="ORF">E3P99_01875</name>
</gene>
<keyword evidence="6" id="KW-0547">Nucleotide-binding</keyword>
<dbReference type="InterPro" id="IPR004364">
    <property type="entry name" value="Aa-tRNA-synt_II"/>
</dbReference>
<dbReference type="GO" id="GO:0005737">
    <property type="term" value="C:cytoplasm"/>
    <property type="evidence" value="ECO:0007669"/>
    <property type="project" value="UniProtKB-SubCell"/>
</dbReference>
<accession>A0A4T0FNL9</accession>
<dbReference type="InterPro" id="IPR006195">
    <property type="entry name" value="aa-tRNA-synth_II"/>
</dbReference>
<evidence type="ECO:0000313" key="15">
    <source>
        <dbReference type="Proteomes" id="UP000310189"/>
    </source>
</evidence>
<keyword evidence="7" id="KW-0067">ATP-binding</keyword>
<evidence type="ECO:0000256" key="1">
    <source>
        <dbReference type="ARBA" id="ARBA00004496"/>
    </source>
</evidence>
<evidence type="ECO:0000256" key="3">
    <source>
        <dbReference type="ARBA" id="ARBA00012816"/>
    </source>
</evidence>
<dbReference type="SUPFAM" id="SSF50249">
    <property type="entry name" value="Nucleic acid-binding proteins"/>
    <property type="match status" value="1"/>
</dbReference>
<dbReference type="Pfam" id="PF20917">
    <property type="entry name" value="AsnRS_N"/>
    <property type="match status" value="1"/>
</dbReference>
<proteinExistence type="inferred from homology"/>
<dbReference type="GO" id="GO:0004816">
    <property type="term" value="F:asparagine-tRNA ligase activity"/>
    <property type="evidence" value="ECO:0007669"/>
    <property type="project" value="UniProtKB-EC"/>
</dbReference>
<feature type="region of interest" description="Disordered" evidence="12">
    <location>
        <begin position="92"/>
        <end position="117"/>
    </location>
</feature>
<dbReference type="GO" id="GO:0003676">
    <property type="term" value="F:nucleic acid binding"/>
    <property type="evidence" value="ECO:0007669"/>
    <property type="project" value="InterPro"/>
</dbReference>